<dbReference type="AlphaFoldDB" id="A0A5K7YXU7"/>
<dbReference type="SUPFAM" id="SSF56784">
    <property type="entry name" value="HAD-like"/>
    <property type="match status" value="1"/>
</dbReference>
<dbReference type="GO" id="GO:0008253">
    <property type="term" value="F:5'-nucleotidase activity"/>
    <property type="evidence" value="ECO:0007669"/>
    <property type="project" value="InterPro"/>
</dbReference>
<dbReference type="PANTHER" id="PTHR35134">
    <property type="entry name" value="NUCLEOTIDASE YQFW-RELATED"/>
    <property type="match status" value="1"/>
</dbReference>
<dbReference type="InterPro" id="IPR052419">
    <property type="entry name" value="5_3-deoxyribonucleotidase-like"/>
</dbReference>
<name>A0A5K7YXU7_9BACT</name>
<dbReference type="KEGG" id="dwd:DSCW_01700"/>
<comment type="similarity">
    <text evidence="1">Belongs to the 5'(3')-deoxyribonucleotidase family.</text>
</comment>
<dbReference type="PANTHER" id="PTHR35134:SF2">
    <property type="entry name" value="NUCLEOTIDASE YQFW-RELATED"/>
    <property type="match status" value="1"/>
</dbReference>
<proteinExistence type="inferred from homology"/>
<evidence type="ECO:0008006" key="5">
    <source>
        <dbReference type="Google" id="ProtNLM"/>
    </source>
</evidence>
<dbReference type="GO" id="GO:0009264">
    <property type="term" value="P:deoxyribonucleotide catabolic process"/>
    <property type="evidence" value="ECO:0007669"/>
    <property type="project" value="InterPro"/>
</dbReference>
<dbReference type="InterPro" id="IPR036412">
    <property type="entry name" value="HAD-like_sf"/>
</dbReference>
<evidence type="ECO:0000256" key="1">
    <source>
        <dbReference type="ARBA" id="ARBA00009589"/>
    </source>
</evidence>
<evidence type="ECO:0000313" key="4">
    <source>
        <dbReference type="Proteomes" id="UP000427769"/>
    </source>
</evidence>
<evidence type="ECO:0000313" key="3">
    <source>
        <dbReference type="EMBL" id="BBO72753.1"/>
    </source>
</evidence>
<protein>
    <recommendedName>
        <fullName evidence="5">Haloacid dehalogenase</fullName>
    </recommendedName>
</protein>
<gene>
    <name evidence="3" type="ORF">DSCW_01700</name>
</gene>
<dbReference type="Proteomes" id="UP000427769">
    <property type="component" value="Chromosome"/>
</dbReference>
<dbReference type="Gene3D" id="3.40.50.1000">
    <property type="entry name" value="HAD superfamily/HAD-like"/>
    <property type="match status" value="1"/>
</dbReference>
<feature type="active site" description="Proton donor" evidence="2">
    <location>
        <position position="12"/>
    </location>
</feature>
<dbReference type="InterPro" id="IPR023214">
    <property type="entry name" value="HAD_sf"/>
</dbReference>
<dbReference type="RefSeq" id="WP_155301930.1">
    <property type="nucleotide sequence ID" value="NZ_AP021875.1"/>
</dbReference>
<feature type="active site" description="Nucleophile" evidence="2">
    <location>
        <position position="10"/>
    </location>
</feature>
<keyword evidence="4" id="KW-1185">Reference proteome</keyword>
<evidence type="ECO:0000256" key="2">
    <source>
        <dbReference type="PIRSR" id="PIRSR610708-1"/>
    </source>
</evidence>
<dbReference type="InterPro" id="IPR010708">
    <property type="entry name" value="5'(3')-deoxyribonucleotidase"/>
</dbReference>
<accession>A0A5K7YXU7</accession>
<sequence>MIDPAVLAFDIDGVIADTMHLFLDILADHYDVHTVRYEDITCYQLDQCLDLDEETLEGAIARILEGRYRAELKPYPGSGEVLRRIAETTGRVLMVTARPDPGPIADWMDRLLDGQHHRAQIVATGSFEAKTDVLLQNGVRWFVEDRLDTCHLLKAAGITPVVFSQPWNRESHDYVQVASWPELERRIDYP</sequence>
<dbReference type="OrthoDB" id="5430662at2"/>
<reference evidence="3 4" key="1">
    <citation type="submission" date="2019-11" db="EMBL/GenBank/DDBJ databases">
        <title>Comparative genomics of hydrocarbon-degrading Desulfosarcina strains.</title>
        <authorList>
            <person name="Watanabe M."/>
            <person name="Kojima H."/>
            <person name="Fukui M."/>
        </authorList>
    </citation>
    <scope>NUCLEOTIDE SEQUENCE [LARGE SCALE GENOMIC DNA]</scope>
    <source>
        <strain evidence="3 4">PP31</strain>
    </source>
</reference>
<dbReference type="Pfam" id="PF06941">
    <property type="entry name" value="NT5C"/>
    <property type="match status" value="1"/>
</dbReference>
<dbReference type="EMBL" id="AP021875">
    <property type="protein sequence ID" value="BBO72753.1"/>
    <property type="molecule type" value="Genomic_DNA"/>
</dbReference>
<organism evidence="3 4">
    <name type="scientific">Desulfosarcina widdelii</name>
    <dbReference type="NCBI Taxonomy" id="947919"/>
    <lineage>
        <taxon>Bacteria</taxon>
        <taxon>Pseudomonadati</taxon>
        <taxon>Thermodesulfobacteriota</taxon>
        <taxon>Desulfobacteria</taxon>
        <taxon>Desulfobacterales</taxon>
        <taxon>Desulfosarcinaceae</taxon>
        <taxon>Desulfosarcina</taxon>
    </lineage>
</organism>